<proteinExistence type="predicted"/>
<evidence type="ECO:0000313" key="2">
    <source>
        <dbReference type="EMBL" id="KZT21827.1"/>
    </source>
</evidence>
<evidence type="ECO:0000313" key="3">
    <source>
        <dbReference type="Proteomes" id="UP000076761"/>
    </source>
</evidence>
<dbReference type="EMBL" id="KV425602">
    <property type="protein sequence ID" value="KZT21827.1"/>
    <property type="molecule type" value="Genomic_DNA"/>
</dbReference>
<sequence>MPGEQARMQSKIAQESRLYGRASSPITTLSSLSLYRRRSQHASRPSACIYPGTNSGPYDLPDVSPCSEIFTRLVHAHTSPTTTLSLFALVPHGHSIRRVLGPKQFERRPDIYRGSERQ</sequence>
<dbReference type="InParanoid" id="A0A165Q2K6"/>
<dbReference type="AlphaFoldDB" id="A0A165Q2K6"/>
<keyword evidence="3" id="KW-1185">Reference proteome</keyword>
<organism evidence="2 3">
    <name type="scientific">Neolentinus lepideus HHB14362 ss-1</name>
    <dbReference type="NCBI Taxonomy" id="1314782"/>
    <lineage>
        <taxon>Eukaryota</taxon>
        <taxon>Fungi</taxon>
        <taxon>Dikarya</taxon>
        <taxon>Basidiomycota</taxon>
        <taxon>Agaricomycotina</taxon>
        <taxon>Agaricomycetes</taxon>
        <taxon>Gloeophyllales</taxon>
        <taxon>Gloeophyllaceae</taxon>
        <taxon>Neolentinus</taxon>
    </lineage>
</organism>
<reference evidence="2 3" key="1">
    <citation type="journal article" date="2016" name="Mol. Biol. Evol.">
        <title>Comparative Genomics of Early-Diverging Mushroom-Forming Fungi Provides Insights into the Origins of Lignocellulose Decay Capabilities.</title>
        <authorList>
            <person name="Nagy L.G."/>
            <person name="Riley R."/>
            <person name="Tritt A."/>
            <person name="Adam C."/>
            <person name="Daum C."/>
            <person name="Floudas D."/>
            <person name="Sun H."/>
            <person name="Yadav J.S."/>
            <person name="Pangilinan J."/>
            <person name="Larsson K.H."/>
            <person name="Matsuura K."/>
            <person name="Barry K."/>
            <person name="Labutti K."/>
            <person name="Kuo R."/>
            <person name="Ohm R.A."/>
            <person name="Bhattacharya S.S."/>
            <person name="Shirouzu T."/>
            <person name="Yoshinaga Y."/>
            <person name="Martin F.M."/>
            <person name="Grigoriev I.V."/>
            <person name="Hibbett D.S."/>
        </authorList>
    </citation>
    <scope>NUCLEOTIDE SEQUENCE [LARGE SCALE GENOMIC DNA]</scope>
    <source>
        <strain evidence="2 3">HHB14362 ss-1</strain>
    </source>
</reference>
<accession>A0A165Q2K6</accession>
<name>A0A165Q2K6_9AGAM</name>
<protein>
    <submittedName>
        <fullName evidence="2">Uncharacterized protein</fullName>
    </submittedName>
</protein>
<dbReference type="Proteomes" id="UP000076761">
    <property type="component" value="Unassembled WGS sequence"/>
</dbReference>
<gene>
    <name evidence="2" type="ORF">NEOLEDRAFT_1138825</name>
</gene>
<evidence type="ECO:0000256" key="1">
    <source>
        <dbReference type="SAM" id="MobiDB-lite"/>
    </source>
</evidence>
<feature type="region of interest" description="Disordered" evidence="1">
    <location>
        <begin position="1"/>
        <end position="22"/>
    </location>
</feature>